<evidence type="ECO:0000313" key="2">
    <source>
        <dbReference type="Proteomes" id="UP001419268"/>
    </source>
</evidence>
<protein>
    <submittedName>
        <fullName evidence="1">Uncharacterized protein</fullName>
    </submittedName>
</protein>
<reference evidence="1 2" key="1">
    <citation type="submission" date="2024-01" db="EMBL/GenBank/DDBJ databases">
        <title>Genome assemblies of Stephania.</title>
        <authorList>
            <person name="Yang L."/>
        </authorList>
    </citation>
    <scope>NUCLEOTIDE SEQUENCE [LARGE SCALE GENOMIC DNA]</scope>
    <source>
        <strain evidence="1">JXDWG</strain>
        <tissue evidence="1">Leaf</tissue>
    </source>
</reference>
<dbReference type="AlphaFoldDB" id="A0AAP0FEK9"/>
<dbReference type="Proteomes" id="UP001419268">
    <property type="component" value="Unassembled WGS sequence"/>
</dbReference>
<proteinExistence type="predicted"/>
<organism evidence="1 2">
    <name type="scientific">Stephania cephalantha</name>
    <dbReference type="NCBI Taxonomy" id="152367"/>
    <lineage>
        <taxon>Eukaryota</taxon>
        <taxon>Viridiplantae</taxon>
        <taxon>Streptophyta</taxon>
        <taxon>Embryophyta</taxon>
        <taxon>Tracheophyta</taxon>
        <taxon>Spermatophyta</taxon>
        <taxon>Magnoliopsida</taxon>
        <taxon>Ranunculales</taxon>
        <taxon>Menispermaceae</taxon>
        <taxon>Menispermoideae</taxon>
        <taxon>Cissampelideae</taxon>
        <taxon>Stephania</taxon>
    </lineage>
</organism>
<accession>A0AAP0FEK9</accession>
<evidence type="ECO:0000313" key="1">
    <source>
        <dbReference type="EMBL" id="KAK9105473.1"/>
    </source>
</evidence>
<dbReference type="EMBL" id="JBBNAG010000009">
    <property type="protein sequence ID" value="KAK9105473.1"/>
    <property type="molecule type" value="Genomic_DNA"/>
</dbReference>
<gene>
    <name evidence="1" type="ORF">Scep_022317</name>
</gene>
<comment type="caution">
    <text evidence="1">The sequence shown here is derived from an EMBL/GenBank/DDBJ whole genome shotgun (WGS) entry which is preliminary data.</text>
</comment>
<keyword evidence="2" id="KW-1185">Reference proteome</keyword>
<name>A0AAP0FEK9_9MAGN</name>
<sequence length="65" mass="7494">MYCHVTCNHFQCTPTLPCIVKLLVMCGMTWGVCVTCTHCIKYIYHHHQMAYINGANLIVKIHQVE</sequence>